<proteinExistence type="predicted"/>
<accession>A0ABX0DZG1</accession>
<keyword evidence="3" id="KW-1185">Reference proteome</keyword>
<gene>
    <name evidence="2" type="ORF">G6048_36325</name>
</gene>
<keyword evidence="1" id="KW-0472">Membrane</keyword>
<comment type="caution">
    <text evidence="2">The sequence shown here is derived from an EMBL/GenBank/DDBJ whole genome shotgun (WGS) entry which is preliminary data.</text>
</comment>
<reference evidence="2 3" key="1">
    <citation type="submission" date="2020-02" db="EMBL/GenBank/DDBJ databases">
        <title>Whole-genome analyses of novel actinobacteria.</title>
        <authorList>
            <person name="Sahin N."/>
            <person name="Tokatli A."/>
        </authorList>
    </citation>
    <scope>NUCLEOTIDE SEQUENCE [LARGE SCALE GENOMIC DNA]</scope>
    <source>
        <strain evidence="2 3">YC419</strain>
    </source>
</reference>
<evidence type="ECO:0000313" key="2">
    <source>
        <dbReference type="EMBL" id="NGO47338.1"/>
    </source>
</evidence>
<organism evidence="2 3">
    <name type="scientific">Streptomyces ureilyticus</name>
    <dbReference type="NCBI Taxonomy" id="1775131"/>
    <lineage>
        <taxon>Bacteria</taxon>
        <taxon>Bacillati</taxon>
        <taxon>Actinomycetota</taxon>
        <taxon>Actinomycetes</taxon>
        <taxon>Kitasatosporales</taxon>
        <taxon>Streptomycetaceae</taxon>
        <taxon>Streptomyces</taxon>
    </lineage>
</organism>
<feature type="transmembrane region" description="Helical" evidence="1">
    <location>
        <begin position="63"/>
        <end position="88"/>
    </location>
</feature>
<evidence type="ECO:0008006" key="4">
    <source>
        <dbReference type="Google" id="ProtNLM"/>
    </source>
</evidence>
<feature type="transmembrane region" description="Helical" evidence="1">
    <location>
        <begin position="21"/>
        <end position="42"/>
    </location>
</feature>
<evidence type="ECO:0000256" key="1">
    <source>
        <dbReference type="SAM" id="Phobius"/>
    </source>
</evidence>
<keyword evidence="1" id="KW-0812">Transmembrane</keyword>
<sequence length="89" mass="9307">MNPDDFGPKGSFDPNPEVGELLGYLTWMVTAASVAGLIVVGVQMAMQLRRGEMGEGATYFRGGFFAIGACVLGLSAGPLVNFVVLPVLN</sequence>
<dbReference type="Proteomes" id="UP001518140">
    <property type="component" value="Unassembled WGS sequence"/>
</dbReference>
<evidence type="ECO:0000313" key="3">
    <source>
        <dbReference type="Proteomes" id="UP001518140"/>
    </source>
</evidence>
<dbReference type="EMBL" id="JAAKZX010000174">
    <property type="protein sequence ID" value="NGO47338.1"/>
    <property type="molecule type" value="Genomic_DNA"/>
</dbReference>
<keyword evidence="1" id="KW-1133">Transmembrane helix</keyword>
<name>A0ABX0DZG1_9ACTN</name>
<protein>
    <recommendedName>
        <fullName evidence="4">DUF4190 domain-containing protein</fullName>
    </recommendedName>
</protein>